<comment type="function">
    <text evidence="2">May be involved in the metabolism of insect hormones and in the breakdown of synthetic insecticides.</text>
</comment>
<dbReference type="GO" id="GO:0016705">
    <property type="term" value="F:oxidoreductase activity, acting on paired donors, with incorporation or reduction of molecular oxygen"/>
    <property type="evidence" value="ECO:0007669"/>
    <property type="project" value="InterPro"/>
</dbReference>
<evidence type="ECO:0000313" key="14">
    <source>
        <dbReference type="EMBL" id="KOB64026.1"/>
    </source>
</evidence>
<dbReference type="GO" id="GO:0005789">
    <property type="term" value="C:endoplasmic reticulum membrane"/>
    <property type="evidence" value="ECO:0007669"/>
    <property type="project" value="UniProtKB-SubCell"/>
</dbReference>
<evidence type="ECO:0000256" key="8">
    <source>
        <dbReference type="ARBA" id="ARBA00022824"/>
    </source>
</evidence>
<comment type="caution">
    <text evidence="14">The sequence shown here is derived from an EMBL/GenBank/DDBJ whole genome shotgun (WGS) entry which is preliminary data.</text>
</comment>
<evidence type="ECO:0000256" key="4">
    <source>
        <dbReference type="ARBA" id="ARBA00004406"/>
    </source>
</evidence>
<evidence type="ECO:0000256" key="7">
    <source>
        <dbReference type="ARBA" id="ARBA00022723"/>
    </source>
</evidence>
<evidence type="ECO:0000256" key="1">
    <source>
        <dbReference type="ARBA" id="ARBA00001971"/>
    </source>
</evidence>
<dbReference type="Proteomes" id="UP000037510">
    <property type="component" value="Unassembled WGS sequence"/>
</dbReference>
<dbReference type="PRINTS" id="PR00463">
    <property type="entry name" value="EP450I"/>
</dbReference>
<evidence type="ECO:0000256" key="12">
    <source>
        <dbReference type="ARBA" id="ARBA00023033"/>
    </source>
</evidence>
<accession>A0A0L7KLR4</accession>
<evidence type="ECO:0000256" key="6">
    <source>
        <dbReference type="ARBA" id="ARBA00022617"/>
    </source>
</evidence>
<dbReference type="GO" id="GO:0020037">
    <property type="term" value="F:heme binding"/>
    <property type="evidence" value="ECO:0007669"/>
    <property type="project" value="InterPro"/>
</dbReference>
<dbReference type="SUPFAM" id="SSF48264">
    <property type="entry name" value="Cytochrome P450"/>
    <property type="match status" value="1"/>
</dbReference>
<keyword evidence="9" id="KW-0492">Microsome</keyword>
<dbReference type="Pfam" id="PF00067">
    <property type="entry name" value="p450"/>
    <property type="match status" value="1"/>
</dbReference>
<dbReference type="PANTHER" id="PTHR24291">
    <property type="entry name" value="CYTOCHROME P450 FAMILY 4"/>
    <property type="match status" value="1"/>
</dbReference>
<dbReference type="GO" id="GO:0004497">
    <property type="term" value="F:monooxygenase activity"/>
    <property type="evidence" value="ECO:0007669"/>
    <property type="project" value="UniProtKB-KW"/>
</dbReference>
<evidence type="ECO:0000256" key="10">
    <source>
        <dbReference type="ARBA" id="ARBA00023002"/>
    </source>
</evidence>
<keyword evidence="15" id="KW-1185">Reference proteome</keyword>
<dbReference type="GO" id="GO:0005506">
    <property type="term" value="F:iron ion binding"/>
    <property type="evidence" value="ECO:0007669"/>
    <property type="project" value="InterPro"/>
</dbReference>
<evidence type="ECO:0000256" key="5">
    <source>
        <dbReference type="ARBA" id="ARBA00010617"/>
    </source>
</evidence>
<dbReference type="InterPro" id="IPR001128">
    <property type="entry name" value="Cyt_P450"/>
</dbReference>
<dbReference type="EMBL" id="JTDY01009171">
    <property type="protein sequence ID" value="KOB64026.1"/>
    <property type="molecule type" value="Genomic_DNA"/>
</dbReference>
<keyword evidence="12" id="KW-0503">Monooxygenase</keyword>
<keyword evidence="13" id="KW-0472">Membrane</keyword>
<keyword evidence="10" id="KW-0560">Oxidoreductase</keyword>
<name>A0A0L7KLR4_OPEBR</name>
<proteinExistence type="inferred from homology"/>
<comment type="subcellular location">
    <subcellularLocation>
        <location evidence="4">Endoplasmic reticulum membrane</location>
        <topology evidence="4">Peripheral membrane protein</topology>
    </subcellularLocation>
    <subcellularLocation>
        <location evidence="3">Microsome membrane</location>
        <topology evidence="3">Peripheral membrane protein</topology>
    </subcellularLocation>
</comment>
<evidence type="ECO:0000256" key="13">
    <source>
        <dbReference type="ARBA" id="ARBA00023136"/>
    </source>
</evidence>
<dbReference type="STRING" id="104452.A0A0L7KLR4"/>
<evidence type="ECO:0000313" key="15">
    <source>
        <dbReference type="Proteomes" id="UP000037510"/>
    </source>
</evidence>
<dbReference type="InterPro" id="IPR002401">
    <property type="entry name" value="Cyt_P450_E_grp-I"/>
</dbReference>
<sequence length="197" mass="21837">MLKSKDANETNVESEFKPFMDSILEISQSLEGGLTDEDIMYETNNIVGGGFDTSTVTLTVALTLLGTHPGVQQRAYDEILQILGDSDRDIEKDDLPKFVYLEAVLKETLRLHPAGPLTARHVDKDVELSTYLVSVLRGSTQGNLEATPSWTAYSETCGQGHGVEYFKVSADDTKLIFKMDTLARPHSGHFISIQRRL</sequence>
<gene>
    <name evidence="14" type="ORF">OBRU01_24530</name>
</gene>
<protein>
    <submittedName>
        <fullName evidence="14">Cytochrome P450</fullName>
    </submittedName>
</protein>
<keyword evidence="6" id="KW-0349">Heme</keyword>
<keyword evidence="8" id="KW-0256">Endoplasmic reticulum</keyword>
<evidence type="ECO:0000256" key="2">
    <source>
        <dbReference type="ARBA" id="ARBA00003690"/>
    </source>
</evidence>
<dbReference type="AlphaFoldDB" id="A0A0L7KLR4"/>
<reference evidence="14 15" key="1">
    <citation type="journal article" date="2015" name="Genome Biol. Evol.">
        <title>The genome of winter moth (Operophtera brumata) provides a genomic perspective on sexual dimorphism and phenology.</title>
        <authorList>
            <person name="Derks M.F."/>
            <person name="Smit S."/>
            <person name="Salis L."/>
            <person name="Schijlen E."/>
            <person name="Bossers A."/>
            <person name="Mateman C."/>
            <person name="Pijl A.S."/>
            <person name="de Ridder D."/>
            <person name="Groenen M.A."/>
            <person name="Visser M.E."/>
            <person name="Megens H.J."/>
        </authorList>
    </citation>
    <scope>NUCLEOTIDE SEQUENCE [LARGE SCALE GENOMIC DNA]</scope>
    <source>
        <strain evidence="14">WM2013NL</strain>
        <tissue evidence="14">Head and thorax</tissue>
    </source>
</reference>
<dbReference type="InterPro" id="IPR036396">
    <property type="entry name" value="Cyt_P450_sf"/>
</dbReference>
<dbReference type="PANTHER" id="PTHR24291:SF189">
    <property type="entry name" value="CYTOCHROME P450 4C3-RELATED"/>
    <property type="match status" value="1"/>
</dbReference>
<organism evidence="14 15">
    <name type="scientific">Operophtera brumata</name>
    <name type="common">Winter moth</name>
    <name type="synonym">Phalaena brumata</name>
    <dbReference type="NCBI Taxonomy" id="104452"/>
    <lineage>
        <taxon>Eukaryota</taxon>
        <taxon>Metazoa</taxon>
        <taxon>Ecdysozoa</taxon>
        <taxon>Arthropoda</taxon>
        <taxon>Hexapoda</taxon>
        <taxon>Insecta</taxon>
        <taxon>Pterygota</taxon>
        <taxon>Neoptera</taxon>
        <taxon>Endopterygota</taxon>
        <taxon>Lepidoptera</taxon>
        <taxon>Glossata</taxon>
        <taxon>Ditrysia</taxon>
        <taxon>Geometroidea</taxon>
        <taxon>Geometridae</taxon>
        <taxon>Larentiinae</taxon>
        <taxon>Operophtera</taxon>
    </lineage>
</organism>
<evidence type="ECO:0000256" key="3">
    <source>
        <dbReference type="ARBA" id="ARBA00004174"/>
    </source>
</evidence>
<comment type="similarity">
    <text evidence="5">Belongs to the cytochrome P450 family.</text>
</comment>
<dbReference type="Gene3D" id="1.10.630.10">
    <property type="entry name" value="Cytochrome P450"/>
    <property type="match status" value="1"/>
</dbReference>
<keyword evidence="7" id="KW-0479">Metal-binding</keyword>
<evidence type="ECO:0000256" key="11">
    <source>
        <dbReference type="ARBA" id="ARBA00023004"/>
    </source>
</evidence>
<comment type="cofactor">
    <cofactor evidence="1">
        <name>heme</name>
        <dbReference type="ChEBI" id="CHEBI:30413"/>
    </cofactor>
</comment>
<keyword evidence="11" id="KW-0408">Iron</keyword>
<evidence type="ECO:0000256" key="9">
    <source>
        <dbReference type="ARBA" id="ARBA00022848"/>
    </source>
</evidence>
<dbReference type="InterPro" id="IPR050196">
    <property type="entry name" value="Cytochrome_P450_Monoox"/>
</dbReference>